<dbReference type="AlphaFoldDB" id="A0A7W3REZ6"/>
<dbReference type="Pfam" id="PF04101">
    <property type="entry name" value="Glyco_tran_28_C"/>
    <property type="match status" value="1"/>
</dbReference>
<dbReference type="Gene3D" id="3.40.50.2000">
    <property type="entry name" value="Glycogen Phosphorylase B"/>
    <property type="match status" value="1"/>
</dbReference>
<organism evidence="7 8">
    <name type="scientific">Priestia aryabhattai</name>
    <name type="common">Bacillus aryabhattai</name>
    <dbReference type="NCBI Taxonomy" id="412384"/>
    <lineage>
        <taxon>Bacteria</taxon>
        <taxon>Bacillati</taxon>
        <taxon>Bacillota</taxon>
        <taxon>Bacilli</taxon>
        <taxon>Bacillales</taxon>
        <taxon>Bacillaceae</taxon>
        <taxon>Priestia</taxon>
    </lineage>
</organism>
<sequence length="159" mass="18316">MILMTVGTQNFSFDRLLKMVDELMEDKVITDQVLGQVGYSSYQPIYYEGFDFKPESEMTKLIDRADIMITHAGVGSITTALQLRKKVIVVPRLRQYGEHVDDHQLEIAQAYRQKGYIEIATNKEELAYLLRNINSINFQNYVPEKSTILSSIQDYIANI</sequence>
<evidence type="ECO:0000313" key="8">
    <source>
        <dbReference type="Proteomes" id="UP000543174"/>
    </source>
</evidence>
<gene>
    <name evidence="7" type="ORF">HNP21_002484</name>
</gene>
<evidence type="ECO:0000256" key="2">
    <source>
        <dbReference type="ARBA" id="ARBA00006962"/>
    </source>
</evidence>
<keyword evidence="4 7" id="KW-0808">Transferase</keyword>
<dbReference type="PANTHER" id="PTHR12867:SF6">
    <property type="entry name" value="N-ACETYLGLUCOSAMINYLDIPHOSPHODOLICHOL N-ACETYLGLUCOSAMINYLTRANSFERASE"/>
    <property type="match status" value="1"/>
</dbReference>
<keyword evidence="5" id="KW-0256">Endoplasmic reticulum</keyword>
<dbReference type="PANTHER" id="PTHR12867">
    <property type="entry name" value="GLYCOSYL TRANSFERASE-RELATED"/>
    <property type="match status" value="1"/>
</dbReference>
<comment type="subcellular location">
    <subcellularLocation>
        <location evidence="1">Endoplasmic reticulum</location>
    </subcellularLocation>
</comment>
<dbReference type="GO" id="GO:0016758">
    <property type="term" value="F:hexosyltransferase activity"/>
    <property type="evidence" value="ECO:0007669"/>
    <property type="project" value="InterPro"/>
</dbReference>
<comment type="caution">
    <text evidence="7">The sequence shown here is derived from an EMBL/GenBank/DDBJ whole genome shotgun (WGS) entry which is preliminary data.</text>
</comment>
<dbReference type="NCBIfam" id="NF041548">
    <property type="entry name" value="PssE"/>
    <property type="match status" value="1"/>
</dbReference>
<dbReference type="InterPro" id="IPR039042">
    <property type="entry name" value="Alg13-like"/>
</dbReference>
<dbReference type="InterPro" id="IPR048097">
    <property type="entry name" value="Cps14G-like"/>
</dbReference>
<dbReference type="SUPFAM" id="SSF53756">
    <property type="entry name" value="UDP-Glycosyltransferase/glycogen phosphorylase"/>
    <property type="match status" value="1"/>
</dbReference>
<keyword evidence="3" id="KW-0328">Glycosyltransferase</keyword>
<reference evidence="7" key="1">
    <citation type="submission" date="2020-08" db="EMBL/GenBank/DDBJ databases">
        <title>Functional genomics of gut bacteria from endangered species of beetles.</title>
        <authorList>
            <person name="Carlos-Shanley C."/>
        </authorList>
    </citation>
    <scope>NUCLEOTIDE SEQUENCE [LARGE SCALE GENOMIC DNA]</scope>
    <source>
        <strain evidence="7">S00060</strain>
    </source>
</reference>
<dbReference type="EMBL" id="JACJHT010000002">
    <property type="protein sequence ID" value="MBA9039377.1"/>
    <property type="molecule type" value="Genomic_DNA"/>
</dbReference>
<evidence type="ECO:0000259" key="6">
    <source>
        <dbReference type="Pfam" id="PF04101"/>
    </source>
</evidence>
<accession>A0A7W3REZ6</accession>
<evidence type="ECO:0000313" key="7">
    <source>
        <dbReference type="EMBL" id="MBA9039377.1"/>
    </source>
</evidence>
<name>A0A7W3REZ6_PRIAR</name>
<feature type="domain" description="Glycosyl transferase family 28 C-terminal" evidence="6">
    <location>
        <begin position="1"/>
        <end position="154"/>
    </location>
</feature>
<evidence type="ECO:0000256" key="4">
    <source>
        <dbReference type="ARBA" id="ARBA00022679"/>
    </source>
</evidence>
<dbReference type="GO" id="GO:0006488">
    <property type="term" value="P:dolichol-linked oligosaccharide biosynthetic process"/>
    <property type="evidence" value="ECO:0007669"/>
    <property type="project" value="InterPro"/>
</dbReference>
<evidence type="ECO:0000256" key="1">
    <source>
        <dbReference type="ARBA" id="ARBA00004240"/>
    </source>
</evidence>
<dbReference type="Proteomes" id="UP000543174">
    <property type="component" value="Unassembled WGS sequence"/>
</dbReference>
<proteinExistence type="inferred from homology"/>
<protein>
    <submittedName>
        <fullName evidence="7">UDP-N-acetylglucosamine transferase subunit ALG13</fullName>
    </submittedName>
</protein>
<evidence type="ECO:0000256" key="5">
    <source>
        <dbReference type="ARBA" id="ARBA00022824"/>
    </source>
</evidence>
<evidence type="ECO:0000256" key="3">
    <source>
        <dbReference type="ARBA" id="ARBA00022676"/>
    </source>
</evidence>
<dbReference type="InterPro" id="IPR007235">
    <property type="entry name" value="Glyco_trans_28_C"/>
</dbReference>
<keyword evidence="8" id="KW-1185">Reference proteome</keyword>
<comment type="similarity">
    <text evidence="2">Belongs to the glycosyltransferase 28 family.</text>
</comment>